<dbReference type="OrthoDB" id="1438492at2"/>
<sequence>MFNIVSYVIFLTVSFYITIDVGRRCFIAGKSYLEYLLHDKGMCLTINRILLGCYYLLNLGYIAVNLAFWDKVGSVEELISVTAVRIGYIALILCVLHYMNIFTLYFLKNKLTLK</sequence>
<dbReference type="STRING" id="421058.SAMN05421866_0728"/>
<feature type="transmembrane region" description="Helical" evidence="1">
    <location>
        <begin position="6"/>
        <end position="26"/>
    </location>
</feature>
<organism evidence="2 3">
    <name type="scientific">Chryseobacterium oranimense</name>
    <dbReference type="NCBI Taxonomy" id="421058"/>
    <lineage>
        <taxon>Bacteria</taxon>
        <taxon>Pseudomonadati</taxon>
        <taxon>Bacteroidota</taxon>
        <taxon>Flavobacteriia</taxon>
        <taxon>Flavobacteriales</taxon>
        <taxon>Weeksellaceae</taxon>
        <taxon>Chryseobacterium group</taxon>
        <taxon>Chryseobacterium</taxon>
    </lineage>
</organism>
<keyword evidence="3" id="KW-1185">Reference proteome</keyword>
<evidence type="ECO:0000256" key="1">
    <source>
        <dbReference type="SAM" id="Phobius"/>
    </source>
</evidence>
<keyword evidence="1" id="KW-1133">Transmembrane helix</keyword>
<keyword evidence="1" id="KW-0472">Membrane</keyword>
<gene>
    <name evidence="2" type="ORF">SAMN05421866_0728</name>
</gene>
<dbReference type="Proteomes" id="UP000184047">
    <property type="component" value="Unassembled WGS sequence"/>
</dbReference>
<protein>
    <submittedName>
        <fullName evidence="2">Uncharacterized protein</fullName>
    </submittedName>
</protein>
<proteinExistence type="predicted"/>
<dbReference type="AlphaFoldDB" id="A0A1M5KJ80"/>
<name>A0A1M5KJ80_9FLAO</name>
<dbReference type="EMBL" id="FQWT01000001">
    <property type="protein sequence ID" value="SHG52837.1"/>
    <property type="molecule type" value="Genomic_DNA"/>
</dbReference>
<dbReference type="eggNOG" id="ENOG5032Z3V">
    <property type="taxonomic scope" value="Bacteria"/>
</dbReference>
<evidence type="ECO:0000313" key="2">
    <source>
        <dbReference type="EMBL" id="SHG52837.1"/>
    </source>
</evidence>
<feature type="transmembrane region" description="Helical" evidence="1">
    <location>
        <begin position="88"/>
        <end position="107"/>
    </location>
</feature>
<accession>A0A1M5KJ80</accession>
<dbReference type="RefSeq" id="WP_073060184.1">
    <property type="nucleotide sequence ID" value="NZ_FQWT01000001.1"/>
</dbReference>
<reference evidence="3" key="1">
    <citation type="submission" date="2016-11" db="EMBL/GenBank/DDBJ databases">
        <authorList>
            <person name="Varghese N."/>
            <person name="Submissions S."/>
        </authorList>
    </citation>
    <scope>NUCLEOTIDE SEQUENCE [LARGE SCALE GENOMIC DNA]</scope>
    <source>
        <strain evidence="3">DSM 19055</strain>
    </source>
</reference>
<evidence type="ECO:0000313" key="3">
    <source>
        <dbReference type="Proteomes" id="UP000184047"/>
    </source>
</evidence>
<keyword evidence="1" id="KW-0812">Transmembrane</keyword>
<feature type="transmembrane region" description="Helical" evidence="1">
    <location>
        <begin position="46"/>
        <end position="68"/>
    </location>
</feature>